<reference evidence="2" key="2">
    <citation type="submission" date="2020-11" db="EMBL/GenBank/DDBJ databases">
        <authorList>
            <person name="McCartney M.A."/>
            <person name="Auch B."/>
            <person name="Kono T."/>
            <person name="Mallez S."/>
            <person name="Becker A."/>
            <person name="Gohl D.M."/>
            <person name="Silverstein K.A.T."/>
            <person name="Koren S."/>
            <person name="Bechman K.B."/>
            <person name="Herman A."/>
            <person name="Abrahante J.E."/>
            <person name="Garbe J."/>
        </authorList>
    </citation>
    <scope>NUCLEOTIDE SEQUENCE</scope>
    <source>
        <strain evidence="2">Duluth1</strain>
        <tissue evidence="2">Whole animal</tissue>
    </source>
</reference>
<gene>
    <name evidence="2" type="ORF">DPMN_127853</name>
</gene>
<evidence type="ECO:0000313" key="3">
    <source>
        <dbReference type="Proteomes" id="UP000828390"/>
    </source>
</evidence>
<accession>A0A9D4JVU6</accession>
<evidence type="ECO:0000313" key="2">
    <source>
        <dbReference type="EMBL" id="KAH3825966.1"/>
    </source>
</evidence>
<protein>
    <submittedName>
        <fullName evidence="2">Uncharacterized protein</fullName>
    </submittedName>
</protein>
<evidence type="ECO:0000256" key="1">
    <source>
        <dbReference type="SAM" id="MobiDB-lite"/>
    </source>
</evidence>
<dbReference type="EMBL" id="JAIWYP010000005">
    <property type="protein sequence ID" value="KAH3825966.1"/>
    <property type="molecule type" value="Genomic_DNA"/>
</dbReference>
<name>A0A9D4JVU6_DREPO</name>
<comment type="caution">
    <text evidence="2">The sequence shown here is derived from an EMBL/GenBank/DDBJ whole genome shotgun (WGS) entry which is preliminary data.</text>
</comment>
<keyword evidence="3" id="KW-1185">Reference proteome</keyword>
<reference evidence="2" key="1">
    <citation type="journal article" date="2019" name="bioRxiv">
        <title>The Genome of the Zebra Mussel, Dreissena polymorpha: A Resource for Invasive Species Research.</title>
        <authorList>
            <person name="McCartney M.A."/>
            <person name="Auch B."/>
            <person name="Kono T."/>
            <person name="Mallez S."/>
            <person name="Zhang Y."/>
            <person name="Obille A."/>
            <person name="Becker A."/>
            <person name="Abrahante J.E."/>
            <person name="Garbe J."/>
            <person name="Badalamenti J.P."/>
            <person name="Herman A."/>
            <person name="Mangelson H."/>
            <person name="Liachko I."/>
            <person name="Sullivan S."/>
            <person name="Sone E.D."/>
            <person name="Koren S."/>
            <person name="Silverstein K.A.T."/>
            <person name="Beckman K.B."/>
            <person name="Gohl D.M."/>
        </authorList>
    </citation>
    <scope>NUCLEOTIDE SEQUENCE</scope>
    <source>
        <strain evidence="2">Duluth1</strain>
        <tissue evidence="2">Whole animal</tissue>
    </source>
</reference>
<organism evidence="2 3">
    <name type="scientific">Dreissena polymorpha</name>
    <name type="common">Zebra mussel</name>
    <name type="synonym">Mytilus polymorpha</name>
    <dbReference type="NCBI Taxonomy" id="45954"/>
    <lineage>
        <taxon>Eukaryota</taxon>
        <taxon>Metazoa</taxon>
        <taxon>Spiralia</taxon>
        <taxon>Lophotrochozoa</taxon>
        <taxon>Mollusca</taxon>
        <taxon>Bivalvia</taxon>
        <taxon>Autobranchia</taxon>
        <taxon>Heteroconchia</taxon>
        <taxon>Euheterodonta</taxon>
        <taxon>Imparidentia</taxon>
        <taxon>Neoheterodontei</taxon>
        <taxon>Myida</taxon>
        <taxon>Dreissenoidea</taxon>
        <taxon>Dreissenidae</taxon>
        <taxon>Dreissena</taxon>
    </lineage>
</organism>
<dbReference type="Proteomes" id="UP000828390">
    <property type="component" value="Unassembled WGS sequence"/>
</dbReference>
<feature type="compositionally biased region" description="Basic and acidic residues" evidence="1">
    <location>
        <begin position="8"/>
        <end position="19"/>
    </location>
</feature>
<sequence>MFGKPKSTLHDHSRGKLEGVKQSGIDPSLNVAEEQALTNYMKYMASRGMPITLS</sequence>
<feature type="region of interest" description="Disordered" evidence="1">
    <location>
        <begin position="1"/>
        <end position="24"/>
    </location>
</feature>
<proteinExistence type="predicted"/>
<dbReference type="AlphaFoldDB" id="A0A9D4JVU6"/>